<comment type="caution">
    <text evidence="2">The sequence shown here is derived from an EMBL/GenBank/DDBJ whole genome shotgun (WGS) entry which is preliminary data.</text>
</comment>
<evidence type="ECO:0000313" key="3">
    <source>
        <dbReference type="Proteomes" id="UP000634529"/>
    </source>
</evidence>
<dbReference type="Proteomes" id="UP000634529">
    <property type="component" value="Unassembled WGS sequence"/>
</dbReference>
<evidence type="ECO:0000256" key="1">
    <source>
        <dbReference type="SAM" id="MobiDB-lite"/>
    </source>
</evidence>
<organism evidence="2 3">
    <name type="scientific">Paenibacillus arenosi</name>
    <dbReference type="NCBI Taxonomy" id="2774142"/>
    <lineage>
        <taxon>Bacteria</taxon>
        <taxon>Bacillati</taxon>
        <taxon>Bacillota</taxon>
        <taxon>Bacilli</taxon>
        <taxon>Bacillales</taxon>
        <taxon>Paenibacillaceae</taxon>
        <taxon>Paenibacillus</taxon>
    </lineage>
</organism>
<keyword evidence="3" id="KW-1185">Reference proteome</keyword>
<feature type="region of interest" description="Disordered" evidence="1">
    <location>
        <begin position="1"/>
        <end position="61"/>
    </location>
</feature>
<protein>
    <recommendedName>
        <fullName evidence="4">DUF5302 domain-containing protein</fullName>
    </recommendedName>
</protein>
<accession>A0ABR9B1D8</accession>
<dbReference type="RefSeq" id="WP_192026467.1">
    <property type="nucleotide sequence ID" value="NZ_JACYTN010000019.1"/>
</dbReference>
<dbReference type="EMBL" id="JACYTN010000019">
    <property type="protein sequence ID" value="MBD8500148.1"/>
    <property type="molecule type" value="Genomic_DNA"/>
</dbReference>
<sequence length="61" mass="6711">MTESEQPKKTSMANAAKALLAKKKEQQGQGQQGFHGDQSTKALRSQNNKKPNNQRRRTGGS</sequence>
<evidence type="ECO:0000313" key="2">
    <source>
        <dbReference type="EMBL" id="MBD8500148.1"/>
    </source>
</evidence>
<reference evidence="2 3" key="1">
    <citation type="submission" date="2020-09" db="EMBL/GenBank/DDBJ databases">
        <title>Paenibacillus sp. CAU 1523 isolated from sand of Haeundae Beach.</title>
        <authorList>
            <person name="Kim W."/>
        </authorList>
    </citation>
    <scope>NUCLEOTIDE SEQUENCE [LARGE SCALE GENOMIC DNA]</scope>
    <source>
        <strain evidence="2 3">CAU 1523</strain>
    </source>
</reference>
<evidence type="ECO:0008006" key="4">
    <source>
        <dbReference type="Google" id="ProtNLM"/>
    </source>
</evidence>
<name>A0ABR9B1D8_9BACL</name>
<proteinExistence type="predicted"/>
<gene>
    <name evidence="2" type="ORF">IFO66_17795</name>
</gene>
<feature type="compositionally biased region" description="Basic residues" evidence="1">
    <location>
        <begin position="52"/>
        <end position="61"/>
    </location>
</feature>